<dbReference type="GO" id="GO:0046900">
    <property type="term" value="P:tetrahydrofolylpolyglutamate metabolic process"/>
    <property type="evidence" value="ECO:0007669"/>
    <property type="project" value="TreeGrafter"/>
</dbReference>
<reference evidence="2" key="1">
    <citation type="submission" date="2020-05" db="UniProtKB">
        <authorList>
            <consortium name="EnsemblMetazoa"/>
        </authorList>
    </citation>
    <scope>IDENTIFICATION</scope>
    <source>
        <strain evidence="2">USDA</strain>
    </source>
</reference>
<proteinExistence type="predicted"/>
<sequence length="171" mass="19992">MSDSHGHCDAFLPIIGILCVDIAQPLQNLHGNEVHSYLAASYVKYLETAGAKVIPIWLQRHKFDIRIQGEVFPPPKKIFPFFGAQFHPERVMFEHMGPQDHCHHCISCFKLNQYFARFFVDQCSKSDNRFANYDDELRHSIYNFPSIYTAPLKLHWQHCFLFKADVDYKSN</sequence>
<protein>
    <recommendedName>
        <fullName evidence="4">Folate gamma-glutamyl hydrolase</fullName>
    </recommendedName>
</protein>
<evidence type="ECO:0000313" key="2">
    <source>
        <dbReference type="EnsemblMetazoa" id="SCAU002026-PA"/>
    </source>
</evidence>
<dbReference type="Gene3D" id="3.40.50.880">
    <property type="match status" value="2"/>
</dbReference>
<dbReference type="InterPro" id="IPR029062">
    <property type="entry name" value="Class_I_gatase-like"/>
</dbReference>
<dbReference type="PANTHER" id="PTHR11315:SF0">
    <property type="entry name" value="FOLATE GAMMA-GLUTAMYL HYDROLASE"/>
    <property type="match status" value="1"/>
</dbReference>
<dbReference type="OrthoDB" id="64220at2759"/>
<dbReference type="VEuPathDB" id="VectorBase:SCAU002026"/>
<dbReference type="Proteomes" id="UP000095300">
    <property type="component" value="Unassembled WGS sequence"/>
</dbReference>
<dbReference type="STRING" id="35570.A0A1I8NU22"/>
<name>A0A1I8NU22_STOCA</name>
<gene>
    <name evidence="2" type="primary">106094629</name>
</gene>
<evidence type="ECO:0000313" key="3">
    <source>
        <dbReference type="Proteomes" id="UP000095300"/>
    </source>
</evidence>
<dbReference type="AlphaFoldDB" id="A0A1I8NU22"/>
<dbReference type="GO" id="GO:0005773">
    <property type="term" value="C:vacuole"/>
    <property type="evidence" value="ECO:0007669"/>
    <property type="project" value="TreeGrafter"/>
</dbReference>
<keyword evidence="3" id="KW-1185">Reference proteome</keyword>
<evidence type="ECO:0008006" key="4">
    <source>
        <dbReference type="Google" id="ProtNLM"/>
    </source>
</evidence>
<dbReference type="EnsemblMetazoa" id="SCAU002026-RA">
    <property type="protein sequence ID" value="SCAU002026-PA"/>
    <property type="gene ID" value="SCAU002026"/>
</dbReference>
<organism evidence="2 3">
    <name type="scientific">Stomoxys calcitrans</name>
    <name type="common">Stable fly</name>
    <name type="synonym">Conops calcitrans</name>
    <dbReference type="NCBI Taxonomy" id="35570"/>
    <lineage>
        <taxon>Eukaryota</taxon>
        <taxon>Metazoa</taxon>
        <taxon>Ecdysozoa</taxon>
        <taxon>Arthropoda</taxon>
        <taxon>Hexapoda</taxon>
        <taxon>Insecta</taxon>
        <taxon>Pterygota</taxon>
        <taxon>Neoptera</taxon>
        <taxon>Endopterygota</taxon>
        <taxon>Diptera</taxon>
        <taxon>Brachycera</taxon>
        <taxon>Muscomorpha</taxon>
        <taxon>Muscoidea</taxon>
        <taxon>Muscidae</taxon>
        <taxon>Stomoxys</taxon>
    </lineage>
</organism>
<evidence type="ECO:0000256" key="1">
    <source>
        <dbReference type="PIRSR" id="PIRSR615527-1"/>
    </source>
</evidence>
<dbReference type="GO" id="GO:0034722">
    <property type="term" value="F:gamma-glutamyl-peptidase activity"/>
    <property type="evidence" value="ECO:0007669"/>
    <property type="project" value="TreeGrafter"/>
</dbReference>
<accession>A0A1I8NU22</accession>
<dbReference type="SUPFAM" id="SSF52317">
    <property type="entry name" value="Class I glutamine amidotransferase-like"/>
    <property type="match status" value="1"/>
</dbReference>
<dbReference type="PANTHER" id="PTHR11315">
    <property type="entry name" value="PROTEASE FAMILY C26 GAMMA-GLUTAMYL HYDROLASE"/>
    <property type="match status" value="1"/>
</dbReference>
<feature type="active site" description="Proton donor" evidence="1">
    <location>
        <position position="87"/>
    </location>
</feature>
<dbReference type="InterPro" id="IPR015527">
    <property type="entry name" value="Pept_C26_g-glut_hydrolase"/>
</dbReference>